<evidence type="ECO:0000313" key="7">
    <source>
        <dbReference type="EMBL" id="MDO7252518.1"/>
    </source>
</evidence>
<feature type="transmembrane region" description="Helical" evidence="6">
    <location>
        <begin position="123"/>
        <end position="146"/>
    </location>
</feature>
<evidence type="ECO:0000256" key="3">
    <source>
        <dbReference type="ARBA" id="ARBA00022692"/>
    </source>
</evidence>
<keyword evidence="2" id="KW-0813">Transport</keyword>
<protein>
    <submittedName>
        <fullName evidence="8">MFS transporter</fullName>
    </submittedName>
</protein>
<sequence length="558" mass="61547">MPRTQNLNEVLKPNEMPSFWGSVARPELPTKIKLVYAIGWIVALFAAGLQNNLTIANINQIQGYLGITPAEGAILTACYYMGYAWTSVVLFKMRQQFGMRIFFGGVVMILCIAHIIQMFSDSFYIYAFSRFLNGLVGSGLSTFCAYYAMQMLPKTKTYLVMCVSVGLMQVGSPFARWLDPFLMLGEDAHLVAYIDMGTTLFVLAAYLLIELPPSQLGKAFSIKDIPSLALYAIGTATFCLIFSVGNIIWWDKPWIAYGICIGIVCIVGFFLIEINRVRPLINFSFVGTLQVFKLALAGAFARMCLTEQTTGATGLFRNVLGYTDYQLANYYGIVALGALFGGVSCIAMMGYKRTSIILIISFAMLIVGSFASTNLSPQITPNQLYIPQFLIAAASVFFIGPLFAEGIVVSLPRGGGYVLTFIAIFSFSQSVFGQLGSALVTTFIKVRTASRLQDIINHAPDTNPAISTNPDFVTEITKQAGVMAYSDLFSIVGYMAIGIFLFLVLHWLYFAVGKKTAVDRELAILGRRTAIANLKTKTFLDELEKRRLQEGRSYDAHF</sequence>
<dbReference type="PANTHER" id="PTHR23501:SF191">
    <property type="entry name" value="VACUOLAR BASIC AMINO ACID TRANSPORTER 4"/>
    <property type="match status" value="1"/>
</dbReference>
<dbReference type="EMBL" id="JAUYZK010000001">
    <property type="protein sequence ID" value="MDP2538385.1"/>
    <property type="molecule type" value="Genomic_DNA"/>
</dbReference>
<evidence type="ECO:0000256" key="6">
    <source>
        <dbReference type="SAM" id="Phobius"/>
    </source>
</evidence>
<comment type="caution">
    <text evidence="8">The sequence shown here is derived from an EMBL/GenBank/DDBJ whole genome shotgun (WGS) entry which is preliminary data.</text>
</comment>
<organism evidence="8 9">
    <name type="scientific">Helicobacter cappadocius</name>
    <dbReference type="NCBI Taxonomy" id="3063998"/>
    <lineage>
        <taxon>Bacteria</taxon>
        <taxon>Pseudomonadati</taxon>
        <taxon>Campylobacterota</taxon>
        <taxon>Epsilonproteobacteria</taxon>
        <taxon>Campylobacterales</taxon>
        <taxon>Helicobacteraceae</taxon>
        <taxon>Helicobacter</taxon>
    </lineage>
</organism>
<feature type="transmembrane region" description="Helical" evidence="6">
    <location>
        <begin position="491"/>
        <end position="512"/>
    </location>
</feature>
<feature type="transmembrane region" description="Helical" evidence="6">
    <location>
        <begin position="330"/>
        <end position="349"/>
    </location>
</feature>
<dbReference type="RefSeq" id="WP_305516358.1">
    <property type="nucleotide sequence ID" value="NZ_JAUPEV010000001.1"/>
</dbReference>
<accession>A0AA90TEA1</accession>
<evidence type="ECO:0000256" key="5">
    <source>
        <dbReference type="ARBA" id="ARBA00023136"/>
    </source>
</evidence>
<feature type="transmembrane region" description="Helical" evidence="6">
    <location>
        <begin position="73"/>
        <end position="91"/>
    </location>
</feature>
<feature type="transmembrane region" description="Helical" evidence="6">
    <location>
        <begin position="158"/>
        <end position="178"/>
    </location>
</feature>
<dbReference type="Proteomes" id="UP001240777">
    <property type="component" value="Unassembled WGS sequence"/>
</dbReference>
<keyword evidence="10" id="KW-1185">Reference proteome</keyword>
<evidence type="ECO:0000313" key="9">
    <source>
        <dbReference type="Proteomes" id="UP001177258"/>
    </source>
</evidence>
<evidence type="ECO:0000256" key="4">
    <source>
        <dbReference type="ARBA" id="ARBA00022989"/>
    </source>
</evidence>
<evidence type="ECO:0000256" key="2">
    <source>
        <dbReference type="ARBA" id="ARBA00022448"/>
    </source>
</evidence>
<feature type="transmembrane region" description="Helical" evidence="6">
    <location>
        <begin position="385"/>
        <end position="404"/>
    </location>
</feature>
<dbReference type="AlphaFoldDB" id="A0AA90TEA1"/>
<dbReference type="InterPro" id="IPR036259">
    <property type="entry name" value="MFS_trans_sf"/>
</dbReference>
<dbReference type="PANTHER" id="PTHR23501">
    <property type="entry name" value="MAJOR FACILITATOR SUPERFAMILY"/>
    <property type="match status" value="1"/>
</dbReference>
<proteinExistence type="predicted"/>
<keyword evidence="4 6" id="KW-1133">Transmembrane helix</keyword>
<feature type="transmembrane region" description="Helical" evidence="6">
    <location>
        <begin position="34"/>
        <end position="53"/>
    </location>
</feature>
<dbReference type="GO" id="GO:0012505">
    <property type="term" value="C:endomembrane system"/>
    <property type="evidence" value="ECO:0007669"/>
    <property type="project" value="UniProtKB-SubCell"/>
</dbReference>
<feature type="transmembrane region" description="Helical" evidence="6">
    <location>
        <begin position="190"/>
        <end position="209"/>
    </location>
</feature>
<dbReference type="GO" id="GO:0005886">
    <property type="term" value="C:plasma membrane"/>
    <property type="evidence" value="ECO:0007669"/>
    <property type="project" value="TreeGrafter"/>
</dbReference>
<reference evidence="8 10" key="1">
    <citation type="submission" date="2023-07" db="EMBL/GenBank/DDBJ databases">
        <title>Unpublished Manusciprt.</title>
        <authorList>
            <person name="Aydin F."/>
            <person name="Tarhane S."/>
            <person name="Saticioglu I.B."/>
            <person name="Karakaya E."/>
            <person name="Abay S."/>
            <person name="Guran O."/>
            <person name="Bozkurt E."/>
            <person name="Uzum N."/>
            <person name="Olgun K."/>
            <person name="Jablonski D."/>
        </authorList>
    </citation>
    <scope>NUCLEOTIDE SEQUENCE</scope>
    <source>
        <strain evidence="10">faydin-H75</strain>
        <strain evidence="8">Faydin-H76</strain>
    </source>
</reference>
<dbReference type="InterPro" id="IPR011701">
    <property type="entry name" value="MFS"/>
</dbReference>
<evidence type="ECO:0000313" key="8">
    <source>
        <dbReference type="EMBL" id="MDP2538385.1"/>
    </source>
</evidence>
<feature type="transmembrane region" description="Helical" evidence="6">
    <location>
        <begin position="279"/>
        <end position="301"/>
    </location>
</feature>
<gene>
    <name evidence="7" type="ORF">Q5I04_01100</name>
    <name evidence="8" type="ORF">Q5I06_01100</name>
</gene>
<reference evidence="7 9" key="3">
    <citation type="journal article" date="2024" name="Syst. Appl. Microbiol.">
        <title>Helicobacter cappadocius sp. nov., from lizards: The first psychrotrophic Helicobacter species.</title>
        <authorList>
            <person name="Aydin F."/>
            <person name="Tarhane S."/>
            <person name="Karakaya E."/>
            <person name="Abay S."/>
            <person name="Kayman T."/>
            <person name="Guran O."/>
            <person name="Bozkurt E."/>
            <person name="Uzum N."/>
            <person name="Avci A."/>
            <person name="Olgun K."/>
            <person name="Jablonski D."/>
            <person name="Guran C."/>
            <person name="Burcin Saticioglu I."/>
        </authorList>
    </citation>
    <scope>NUCLEOTIDE SEQUENCE [LARGE SCALE GENOMIC DNA]</scope>
    <source>
        <strain evidence="7">Faydin-H75</strain>
        <strain evidence="9">faydin-H76</strain>
    </source>
</reference>
<dbReference type="Pfam" id="PF07690">
    <property type="entry name" value="MFS_1"/>
    <property type="match status" value="1"/>
</dbReference>
<keyword evidence="3 6" id="KW-0812">Transmembrane</keyword>
<dbReference type="SUPFAM" id="SSF103473">
    <property type="entry name" value="MFS general substrate transporter"/>
    <property type="match status" value="1"/>
</dbReference>
<dbReference type="EMBL" id="JAUPEV010000001">
    <property type="protein sequence ID" value="MDO7252518.1"/>
    <property type="molecule type" value="Genomic_DNA"/>
</dbReference>
<keyword evidence="5 6" id="KW-0472">Membrane</keyword>
<feature type="transmembrane region" description="Helical" evidence="6">
    <location>
        <begin position="356"/>
        <end position="373"/>
    </location>
</feature>
<dbReference type="Proteomes" id="UP001177258">
    <property type="component" value="Unassembled WGS sequence"/>
</dbReference>
<feature type="transmembrane region" description="Helical" evidence="6">
    <location>
        <begin position="229"/>
        <end position="248"/>
    </location>
</feature>
<evidence type="ECO:0000256" key="1">
    <source>
        <dbReference type="ARBA" id="ARBA00004127"/>
    </source>
</evidence>
<feature type="transmembrane region" description="Helical" evidence="6">
    <location>
        <begin position="416"/>
        <end position="444"/>
    </location>
</feature>
<reference evidence="7" key="2">
    <citation type="submission" date="2023-07" db="EMBL/GenBank/DDBJ databases">
        <authorList>
            <person name="Aydin F."/>
            <person name="Tarhane S."/>
            <person name="Saticioglu I.B."/>
            <person name="Karakaya E."/>
            <person name="Abay S."/>
            <person name="Guran O."/>
            <person name="Bozkurt E."/>
            <person name="Uzum N."/>
            <person name="Olgun K."/>
            <person name="Jablonski D."/>
        </authorList>
    </citation>
    <scope>NUCLEOTIDE SEQUENCE</scope>
    <source>
        <strain evidence="7">Faydin-H75</strain>
    </source>
</reference>
<evidence type="ECO:0000313" key="10">
    <source>
        <dbReference type="Proteomes" id="UP001240777"/>
    </source>
</evidence>
<name>A0AA90TEA1_9HELI</name>
<dbReference type="GO" id="GO:0022857">
    <property type="term" value="F:transmembrane transporter activity"/>
    <property type="evidence" value="ECO:0007669"/>
    <property type="project" value="InterPro"/>
</dbReference>
<feature type="transmembrane region" description="Helical" evidence="6">
    <location>
        <begin position="98"/>
        <end position="117"/>
    </location>
</feature>
<comment type="subcellular location">
    <subcellularLocation>
        <location evidence="1">Endomembrane system</location>
        <topology evidence="1">Multi-pass membrane protein</topology>
    </subcellularLocation>
</comment>
<feature type="transmembrane region" description="Helical" evidence="6">
    <location>
        <begin position="254"/>
        <end position="272"/>
    </location>
</feature>
<dbReference type="Gene3D" id="1.20.1250.20">
    <property type="entry name" value="MFS general substrate transporter like domains"/>
    <property type="match status" value="1"/>
</dbReference>